<protein>
    <submittedName>
        <fullName evidence="1">Uncharacterized protein</fullName>
    </submittedName>
</protein>
<name>A9P035_PICSI</name>
<reference evidence="1" key="1">
    <citation type="journal article" date="2008" name="BMC Genomics">
        <title>A conifer genomics resource of 200,000 spruce (Picea spp.) ESTs and 6,464 high-quality, sequence-finished full-length cDNAs for Sitka spruce (Picea sitchensis).</title>
        <authorList>
            <person name="Ralph S.G."/>
            <person name="Chun H.J."/>
            <person name="Kolosova N."/>
            <person name="Cooper D."/>
            <person name="Oddy C."/>
            <person name="Ritland C.E."/>
            <person name="Kirkpatrick R."/>
            <person name="Moore R."/>
            <person name="Barber S."/>
            <person name="Holt R.A."/>
            <person name="Jones S.J."/>
            <person name="Marra M.A."/>
            <person name="Douglas C.J."/>
            <person name="Ritland K."/>
            <person name="Bohlmann J."/>
        </authorList>
    </citation>
    <scope>NUCLEOTIDE SEQUENCE</scope>
    <source>
        <tissue evidence="1">Green portion of the leader tissue</tissue>
    </source>
</reference>
<evidence type="ECO:0000313" key="1">
    <source>
        <dbReference type="EMBL" id="ABK26246.1"/>
    </source>
</evidence>
<accession>A9P035</accession>
<dbReference type="AlphaFoldDB" id="A9P035"/>
<proteinExistence type="evidence at transcript level"/>
<sequence length="67" mass="7689">MSQYVRTQIVSLPISPNFNELPKRGTDATSEVSKAVFWLLYFCKYMKISHDFLDSCLPPLMFNNPTG</sequence>
<dbReference type="EMBL" id="EF086990">
    <property type="protein sequence ID" value="ABK26246.1"/>
    <property type="molecule type" value="mRNA"/>
</dbReference>
<organism evidence="1">
    <name type="scientific">Picea sitchensis</name>
    <name type="common">Sitka spruce</name>
    <name type="synonym">Pinus sitchensis</name>
    <dbReference type="NCBI Taxonomy" id="3332"/>
    <lineage>
        <taxon>Eukaryota</taxon>
        <taxon>Viridiplantae</taxon>
        <taxon>Streptophyta</taxon>
        <taxon>Embryophyta</taxon>
        <taxon>Tracheophyta</taxon>
        <taxon>Spermatophyta</taxon>
        <taxon>Pinopsida</taxon>
        <taxon>Pinidae</taxon>
        <taxon>Conifers I</taxon>
        <taxon>Pinales</taxon>
        <taxon>Pinaceae</taxon>
        <taxon>Picea</taxon>
    </lineage>
</organism>